<dbReference type="Gene3D" id="3.90.180.10">
    <property type="entry name" value="Medium-chain alcohol dehydrogenases, catalytic domain"/>
    <property type="match status" value="1"/>
</dbReference>
<dbReference type="AlphaFoldDB" id="A0A6M5UMS5"/>
<gene>
    <name evidence="1" type="ORF">FIC82_001370</name>
</gene>
<dbReference type="Pfam" id="PF13602">
    <property type="entry name" value="ADH_zinc_N_2"/>
    <property type="match status" value="1"/>
</dbReference>
<organism evidence="1 2">
    <name type="scientific">Cellulosimicrobium protaetiae</name>
    <dbReference type="NCBI Taxonomy" id="2587808"/>
    <lineage>
        <taxon>Bacteria</taxon>
        <taxon>Bacillati</taxon>
        <taxon>Actinomycetota</taxon>
        <taxon>Actinomycetes</taxon>
        <taxon>Micrococcales</taxon>
        <taxon>Promicromonosporaceae</taxon>
        <taxon>Cellulosimicrobium</taxon>
    </lineage>
</organism>
<keyword evidence="2" id="KW-1185">Reference proteome</keyword>
<evidence type="ECO:0000313" key="1">
    <source>
        <dbReference type="EMBL" id="QJW38139.1"/>
    </source>
</evidence>
<sequence length="35" mass="3922">MRAVVDHEYPLDRISDAHRHVERGHKAGTVVVTLG</sequence>
<evidence type="ECO:0000313" key="2">
    <source>
        <dbReference type="Proteomes" id="UP000451354"/>
    </source>
</evidence>
<name>A0A6M5UMS5_9MICO</name>
<reference evidence="2" key="1">
    <citation type="journal article" date="2022" name="Int. J. Syst. Evol. Microbiol.">
        <title>Cellulosimicrobium protaetiae sp. nov., isolated from the gut of the larva of Protaetia brevitarsis seulensis.</title>
        <authorList>
            <person name="Le Han H."/>
            <person name="Nguyen T.T.H."/>
            <person name="Li Z."/>
            <person name="Shin N.R."/>
            <person name="Kim S.G."/>
        </authorList>
    </citation>
    <scope>NUCLEOTIDE SEQUENCE [LARGE SCALE GENOMIC DNA]</scope>
    <source>
        <strain evidence="2">BI34</strain>
    </source>
</reference>
<accession>A0A6M5UMS5</accession>
<dbReference type="OrthoDB" id="9790818at2"/>
<dbReference type="KEGG" id="cprt:FIC82_001370"/>
<dbReference type="EMBL" id="CP052757">
    <property type="protein sequence ID" value="QJW38139.1"/>
    <property type="molecule type" value="Genomic_DNA"/>
</dbReference>
<protein>
    <submittedName>
        <fullName evidence="1">Zinc-binding dehydrogenase</fullName>
    </submittedName>
</protein>
<proteinExistence type="predicted"/>
<dbReference type="Proteomes" id="UP000451354">
    <property type="component" value="Chromosome"/>
</dbReference>